<comment type="caution">
    <text evidence="4">The sequence shown here is derived from an EMBL/GenBank/DDBJ whole genome shotgun (WGS) entry which is preliminary data.</text>
</comment>
<dbReference type="Gene3D" id="1.25.40.10">
    <property type="entry name" value="Tetratricopeptide repeat domain"/>
    <property type="match status" value="1"/>
</dbReference>
<accession>A0ABU6WM56</accession>
<dbReference type="Pfam" id="PF13041">
    <property type="entry name" value="PPR_2"/>
    <property type="match status" value="1"/>
</dbReference>
<dbReference type="InterPro" id="IPR002885">
    <property type="entry name" value="PPR_rpt"/>
</dbReference>
<dbReference type="PROSITE" id="PS51375">
    <property type="entry name" value="PPR"/>
    <property type="match status" value="2"/>
</dbReference>
<dbReference type="NCBIfam" id="TIGR00756">
    <property type="entry name" value="PPR"/>
    <property type="match status" value="2"/>
</dbReference>
<dbReference type="InterPro" id="IPR011990">
    <property type="entry name" value="TPR-like_helical_dom_sf"/>
</dbReference>
<dbReference type="PANTHER" id="PTHR47933">
    <property type="entry name" value="PENTATRICOPEPTIDE REPEAT-CONTAINING PROTEIN 1, MITOCHONDRIAL"/>
    <property type="match status" value="1"/>
</dbReference>
<dbReference type="EMBL" id="JASCZI010181742">
    <property type="protein sequence ID" value="MED6185615.1"/>
    <property type="molecule type" value="Genomic_DNA"/>
</dbReference>
<dbReference type="PANTHER" id="PTHR47933:SF45">
    <property type="entry name" value="PENTACOTRIPEPTIDE-REPEAT REGION OF PRORP DOMAIN-CONTAINING PROTEIN"/>
    <property type="match status" value="1"/>
</dbReference>
<comment type="similarity">
    <text evidence="1">Belongs to the PPR family. P subfamily.</text>
</comment>
<protein>
    <recommendedName>
        <fullName evidence="6">Pentatricopeptide repeat-containing protein</fullName>
    </recommendedName>
</protein>
<evidence type="ECO:0008006" key="6">
    <source>
        <dbReference type="Google" id="ProtNLM"/>
    </source>
</evidence>
<sequence>MLENRKRVGRYLKKCQGRAVCQMITYTCLIDGFCKSNRIDLASWLVGKMNRDAVRPDVVTYTVLIAWYRKHGLLDQAHNLYNEMMAKGILPDDRICQVLI</sequence>
<feature type="repeat" description="PPR" evidence="3">
    <location>
        <begin position="22"/>
        <end position="56"/>
    </location>
</feature>
<evidence type="ECO:0000313" key="5">
    <source>
        <dbReference type="Proteomes" id="UP001341840"/>
    </source>
</evidence>
<dbReference type="Proteomes" id="UP001341840">
    <property type="component" value="Unassembled WGS sequence"/>
</dbReference>
<keyword evidence="2" id="KW-0677">Repeat</keyword>
<evidence type="ECO:0000256" key="1">
    <source>
        <dbReference type="ARBA" id="ARBA00007626"/>
    </source>
</evidence>
<organism evidence="4 5">
    <name type="scientific">Stylosanthes scabra</name>
    <dbReference type="NCBI Taxonomy" id="79078"/>
    <lineage>
        <taxon>Eukaryota</taxon>
        <taxon>Viridiplantae</taxon>
        <taxon>Streptophyta</taxon>
        <taxon>Embryophyta</taxon>
        <taxon>Tracheophyta</taxon>
        <taxon>Spermatophyta</taxon>
        <taxon>Magnoliopsida</taxon>
        <taxon>eudicotyledons</taxon>
        <taxon>Gunneridae</taxon>
        <taxon>Pentapetalae</taxon>
        <taxon>rosids</taxon>
        <taxon>fabids</taxon>
        <taxon>Fabales</taxon>
        <taxon>Fabaceae</taxon>
        <taxon>Papilionoideae</taxon>
        <taxon>50 kb inversion clade</taxon>
        <taxon>dalbergioids sensu lato</taxon>
        <taxon>Dalbergieae</taxon>
        <taxon>Pterocarpus clade</taxon>
        <taxon>Stylosanthes</taxon>
    </lineage>
</organism>
<reference evidence="4 5" key="1">
    <citation type="journal article" date="2023" name="Plants (Basel)">
        <title>Bridging the Gap: Combining Genomics and Transcriptomics Approaches to Understand Stylosanthes scabra, an Orphan Legume from the Brazilian Caatinga.</title>
        <authorList>
            <person name="Ferreira-Neto J.R.C."/>
            <person name="da Silva M.D."/>
            <person name="Binneck E."/>
            <person name="de Melo N.F."/>
            <person name="da Silva R.H."/>
            <person name="de Melo A.L.T.M."/>
            <person name="Pandolfi V."/>
            <person name="Bustamante F.O."/>
            <person name="Brasileiro-Vidal A.C."/>
            <person name="Benko-Iseppon A.M."/>
        </authorList>
    </citation>
    <scope>NUCLEOTIDE SEQUENCE [LARGE SCALE GENOMIC DNA]</scope>
    <source>
        <tissue evidence="4">Leaves</tissue>
    </source>
</reference>
<evidence type="ECO:0000313" key="4">
    <source>
        <dbReference type="EMBL" id="MED6185615.1"/>
    </source>
</evidence>
<gene>
    <name evidence="4" type="ORF">PIB30_058839</name>
</gene>
<evidence type="ECO:0000256" key="3">
    <source>
        <dbReference type="PROSITE-ProRule" id="PRU00708"/>
    </source>
</evidence>
<feature type="repeat" description="PPR" evidence="3">
    <location>
        <begin position="57"/>
        <end position="91"/>
    </location>
</feature>
<proteinExistence type="inferred from homology"/>
<dbReference type="InterPro" id="IPR051240">
    <property type="entry name" value="Mito_RNA-Proc/Resp"/>
</dbReference>
<evidence type="ECO:0000256" key="2">
    <source>
        <dbReference type="ARBA" id="ARBA00022737"/>
    </source>
</evidence>
<keyword evidence="5" id="KW-1185">Reference proteome</keyword>
<name>A0ABU6WM56_9FABA</name>